<comment type="caution">
    <text evidence="1">The sequence shown here is derived from an EMBL/GenBank/DDBJ whole genome shotgun (WGS) entry which is preliminary data.</text>
</comment>
<dbReference type="EMBL" id="CAJOBH010118239">
    <property type="protein sequence ID" value="CAF4697337.1"/>
    <property type="molecule type" value="Genomic_DNA"/>
</dbReference>
<evidence type="ECO:0000313" key="1">
    <source>
        <dbReference type="EMBL" id="CAF4697337.1"/>
    </source>
</evidence>
<sequence>MAGVFPGCNSIDEFWSMLKEGRS</sequence>
<dbReference type="AlphaFoldDB" id="A0A8S3ADT9"/>
<reference evidence="1" key="1">
    <citation type="submission" date="2021-02" db="EMBL/GenBank/DDBJ databases">
        <authorList>
            <person name="Nowell W R."/>
        </authorList>
    </citation>
    <scope>NUCLEOTIDE SEQUENCE</scope>
</reference>
<protein>
    <submittedName>
        <fullName evidence="1">Uncharacterized protein</fullName>
    </submittedName>
</protein>
<gene>
    <name evidence="1" type="ORF">BYL167_LOCUS43959</name>
</gene>
<dbReference type="Proteomes" id="UP000681967">
    <property type="component" value="Unassembled WGS sequence"/>
</dbReference>
<feature type="non-terminal residue" evidence="1">
    <location>
        <position position="23"/>
    </location>
</feature>
<proteinExistence type="predicted"/>
<accession>A0A8S3ADT9</accession>
<evidence type="ECO:0000313" key="2">
    <source>
        <dbReference type="Proteomes" id="UP000681967"/>
    </source>
</evidence>
<organism evidence="1 2">
    <name type="scientific">Rotaria magnacalcarata</name>
    <dbReference type="NCBI Taxonomy" id="392030"/>
    <lineage>
        <taxon>Eukaryota</taxon>
        <taxon>Metazoa</taxon>
        <taxon>Spiralia</taxon>
        <taxon>Gnathifera</taxon>
        <taxon>Rotifera</taxon>
        <taxon>Eurotatoria</taxon>
        <taxon>Bdelloidea</taxon>
        <taxon>Philodinida</taxon>
        <taxon>Philodinidae</taxon>
        <taxon>Rotaria</taxon>
    </lineage>
</organism>
<name>A0A8S3ADT9_9BILA</name>